<evidence type="ECO:0000313" key="4">
    <source>
        <dbReference type="EMBL" id="QUN37831.1"/>
    </source>
</evidence>
<sequence length="121" mass="13425">MKKSLCYLMLICSGRVGGNSYLLSEAFIKGAIQSDHEVVKYEVGKKNIKGCIACDTCFSKGTPCSFDDDFNALAPKIEKADVIVFATPLYWYTFPSNHLNILLFIRSILELCSKKIANSIS</sequence>
<keyword evidence="5" id="KW-1185">Reference proteome</keyword>
<gene>
    <name evidence="4" type="ORF">KEC93_16000</name>
</gene>
<dbReference type="AlphaFoldDB" id="A0AB74VPW6"/>
<reference evidence="4" key="1">
    <citation type="submission" date="2021-04" db="EMBL/GenBank/DDBJ databases">
        <title>Complete genome sequence of the type strain Clostridium beijerinckii NRRL B-598.</title>
        <authorList>
            <person name="Sedlar K."/>
            <person name="Branska B."/>
            <person name="Bezdicek M."/>
            <person name="Nykrynova M."/>
            <person name="Lengerova M."/>
            <person name="Skutkova H."/>
            <person name="Patakova P."/>
        </authorList>
    </citation>
    <scope>NUCLEOTIDE SEQUENCE</scope>
    <source>
        <strain evidence="4">DSM 791</strain>
    </source>
</reference>
<feature type="domain" description="NADPH-dependent FMN reductase-like" evidence="3">
    <location>
        <begin position="8"/>
        <end position="101"/>
    </location>
</feature>
<evidence type="ECO:0000256" key="1">
    <source>
        <dbReference type="ARBA" id="ARBA00022630"/>
    </source>
</evidence>
<dbReference type="InterPro" id="IPR051796">
    <property type="entry name" value="ISF_SsuE-like"/>
</dbReference>
<dbReference type="SUPFAM" id="SSF52218">
    <property type="entry name" value="Flavoproteins"/>
    <property type="match status" value="1"/>
</dbReference>
<evidence type="ECO:0000256" key="2">
    <source>
        <dbReference type="ARBA" id="ARBA00022643"/>
    </source>
</evidence>
<dbReference type="InterPro" id="IPR029039">
    <property type="entry name" value="Flavoprotein-like_sf"/>
</dbReference>
<protein>
    <submittedName>
        <fullName evidence="4">Flavodoxin family protein</fullName>
    </submittedName>
</protein>
<proteinExistence type="predicted"/>
<dbReference type="EMBL" id="CP073653">
    <property type="protein sequence ID" value="QUN37831.1"/>
    <property type="molecule type" value="Genomic_DNA"/>
</dbReference>
<dbReference type="Pfam" id="PF03358">
    <property type="entry name" value="FMN_red"/>
    <property type="match status" value="1"/>
</dbReference>
<keyword evidence="1" id="KW-0285">Flavoprotein</keyword>
<keyword evidence="2" id="KW-0288">FMN</keyword>
<dbReference type="Gene3D" id="3.40.50.360">
    <property type="match status" value="1"/>
</dbReference>
<evidence type="ECO:0000259" key="3">
    <source>
        <dbReference type="Pfam" id="PF03358"/>
    </source>
</evidence>
<dbReference type="PANTHER" id="PTHR43278">
    <property type="entry name" value="NAD(P)H-DEPENDENT FMN-CONTAINING OXIDOREDUCTASE YWQN-RELATED"/>
    <property type="match status" value="1"/>
</dbReference>
<accession>A0AB74VPW6</accession>
<dbReference type="Proteomes" id="UP000679373">
    <property type="component" value="Chromosome"/>
</dbReference>
<organism evidence="4 5">
    <name type="scientific">Clostridium beijerinckii</name>
    <name type="common">Clostridium MP</name>
    <dbReference type="NCBI Taxonomy" id="1520"/>
    <lineage>
        <taxon>Bacteria</taxon>
        <taxon>Bacillati</taxon>
        <taxon>Bacillota</taxon>
        <taxon>Clostridia</taxon>
        <taxon>Eubacteriales</taxon>
        <taxon>Clostridiaceae</taxon>
        <taxon>Clostridium</taxon>
    </lineage>
</organism>
<name>A0AB74VPW6_CLOBE</name>
<evidence type="ECO:0000313" key="5">
    <source>
        <dbReference type="Proteomes" id="UP000679373"/>
    </source>
</evidence>
<dbReference type="PANTHER" id="PTHR43278:SF4">
    <property type="entry name" value="NAD(P)H-DEPENDENT FMN-CONTAINING OXIDOREDUCTASE YWQN-RELATED"/>
    <property type="match status" value="1"/>
</dbReference>
<dbReference type="InterPro" id="IPR005025">
    <property type="entry name" value="FMN_Rdtase-like_dom"/>
</dbReference>
<dbReference type="GO" id="GO:0016491">
    <property type="term" value="F:oxidoreductase activity"/>
    <property type="evidence" value="ECO:0007669"/>
    <property type="project" value="InterPro"/>
</dbReference>